<dbReference type="GeneID" id="96604493"/>
<reference evidence="1 2" key="1">
    <citation type="journal article" date="2014" name="PLoS ONE">
        <title>Genome Information of Methylobacterium oryzae, a Plant-Probiotic Methylotroph in the Phyllosphere.</title>
        <authorList>
            <person name="Kwak M.J."/>
            <person name="Jeong H."/>
            <person name="Madhaiyan M."/>
            <person name="Lee Y."/>
            <person name="Sa T.M."/>
            <person name="Oh T.K."/>
            <person name="Kim J.F."/>
        </authorList>
    </citation>
    <scope>NUCLEOTIDE SEQUENCE [LARGE SCALE GENOMIC DNA]</scope>
    <source>
        <strain evidence="1 2">CBMB20</strain>
    </source>
</reference>
<proteinExistence type="predicted"/>
<dbReference type="KEGG" id="mor:MOC_2181"/>
<keyword evidence="2" id="KW-1185">Reference proteome</keyword>
<sequence length="99" mass="10240">MALTLEGRWSDLDAERFGARGPGALAQLRAVCTPANLTFGAVLALAWLALIGWTGAGPDGWQARICADLHQGPQSCTVASLGKDQSRITPVAVAAQPGQ</sequence>
<dbReference type="RefSeq" id="WP_043756956.1">
    <property type="nucleotide sequence ID" value="NZ_CP003811.1"/>
</dbReference>
<dbReference type="EMBL" id="CP003811">
    <property type="protein sequence ID" value="AIQ89936.1"/>
    <property type="molecule type" value="Genomic_DNA"/>
</dbReference>
<protein>
    <submittedName>
        <fullName evidence="1">Protein of unassigned function</fullName>
    </submittedName>
</protein>
<organism evidence="1 2">
    <name type="scientific">Methylobacterium oryzae CBMB20</name>
    <dbReference type="NCBI Taxonomy" id="693986"/>
    <lineage>
        <taxon>Bacteria</taxon>
        <taxon>Pseudomonadati</taxon>
        <taxon>Pseudomonadota</taxon>
        <taxon>Alphaproteobacteria</taxon>
        <taxon>Hyphomicrobiales</taxon>
        <taxon>Methylobacteriaceae</taxon>
        <taxon>Methylobacterium</taxon>
    </lineage>
</organism>
<dbReference type="eggNOG" id="ENOG5030ZXY">
    <property type="taxonomic scope" value="Bacteria"/>
</dbReference>
<name>A0A089NPU6_9HYPH</name>
<dbReference type="Proteomes" id="UP000029492">
    <property type="component" value="Chromosome"/>
</dbReference>
<evidence type="ECO:0000313" key="2">
    <source>
        <dbReference type="Proteomes" id="UP000029492"/>
    </source>
</evidence>
<evidence type="ECO:0000313" key="1">
    <source>
        <dbReference type="EMBL" id="AIQ89936.1"/>
    </source>
</evidence>
<dbReference type="STRING" id="693986.MOC_2181"/>
<accession>A0A089NPU6</accession>
<dbReference type="HOGENOM" id="CLU_2233373_0_0_5"/>
<gene>
    <name evidence="1" type="ORF">MOC_2181</name>
</gene>
<dbReference type="AlphaFoldDB" id="A0A089NPU6"/>